<feature type="non-terminal residue" evidence="1">
    <location>
        <position position="1"/>
    </location>
</feature>
<proteinExistence type="predicted"/>
<dbReference type="AlphaFoldDB" id="A0A5J9WF82"/>
<gene>
    <name evidence="1" type="ORF">EJB05_06440</name>
</gene>
<comment type="caution">
    <text evidence="1">The sequence shown here is derived from an EMBL/GenBank/DDBJ whole genome shotgun (WGS) entry which is preliminary data.</text>
</comment>
<name>A0A5J9WF82_9POAL</name>
<protein>
    <submittedName>
        <fullName evidence="1">Uncharacterized protein</fullName>
    </submittedName>
</protein>
<dbReference type="Proteomes" id="UP000324897">
    <property type="component" value="Chromosome 5"/>
</dbReference>
<accession>A0A5J9WF82</accession>
<organism evidence="1 2">
    <name type="scientific">Eragrostis curvula</name>
    <name type="common">weeping love grass</name>
    <dbReference type="NCBI Taxonomy" id="38414"/>
    <lineage>
        <taxon>Eukaryota</taxon>
        <taxon>Viridiplantae</taxon>
        <taxon>Streptophyta</taxon>
        <taxon>Embryophyta</taxon>
        <taxon>Tracheophyta</taxon>
        <taxon>Spermatophyta</taxon>
        <taxon>Magnoliopsida</taxon>
        <taxon>Liliopsida</taxon>
        <taxon>Poales</taxon>
        <taxon>Poaceae</taxon>
        <taxon>PACMAD clade</taxon>
        <taxon>Chloridoideae</taxon>
        <taxon>Eragrostideae</taxon>
        <taxon>Eragrostidinae</taxon>
        <taxon>Eragrostis</taxon>
    </lineage>
</organism>
<evidence type="ECO:0000313" key="1">
    <source>
        <dbReference type="EMBL" id="TVU46868.1"/>
    </source>
</evidence>
<dbReference type="EMBL" id="RWGY01000004">
    <property type="protein sequence ID" value="TVU46868.1"/>
    <property type="molecule type" value="Genomic_DNA"/>
</dbReference>
<dbReference type="Gramene" id="TVU46868">
    <property type="protein sequence ID" value="TVU46868"/>
    <property type="gene ID" value="EJB05_06440"/>
</dbReference>
<reference evidence="1 2" key="1">
    <citation type="journal article" date="2019" name="Sci. Rep.">
        <title>A high-quality genome of Eragrostis curvula grass provides insights into Poaceae evolution and supports new strategies to enhance forage quality.</title>
        <authorList>
            <person name="Carballo J."/>
            <person name="Santos B.A.C.M."/>
            <person name="Zappacosta D."/>
            <person name="Garbus I."/>
            <person name="Selva J.P."/>
            <person name="Gallo C.A."/>
            <person name="Diaz A."/>
            <person name="Albertini E."/>
            <person name="Caccamo M."/>
            <person name="Echenique V."/>
        </authorList>
    </citation>
    <scope>NUCLEOTIDE SEQUENCE [LARGE SCALE GENOMIC DNA]</scope>
    <source>
        <strain evidence="2">cv. Victoria</strain>
        <tissue evidence="1">Leaf</tissue>
    </source>
</reference>
<evidence type="ECO:0000313" key="2">
    <source>
        <dbReference type="Proteomes" id="UP000324897"/>
    </source>
</evidence>
<sequence length="89" mass="10063">MARRDGGKAPTDRARQEEGGSFLLLSLVWPRDSACLSYDSWVVLLQHGYASDMASYKLYYYLVRLRYMIEQRSTMNSAGGVLGSSIGRY</sequence>
<keyword evidence="2" id="KW-1185">Reference proteome</keyword>